<dbReference type="InterPro" id="IPR050638">
    <property type="entry name" value="AA-Vitamin_Transporters"/>
</dbReference>
<dbReference type="SUPFAM" id="SSF103481">
    <property type="entry name" value="Multidrug resistance efflux transporter EmrE"/>
    <property type="match status" value="2"/>
</dbReference>
<feature type="transmembrane region" description="Helical" evidence="6">
    <location>
        <begin position="7"/>
        <end position="30"/>
    </location>
</feature>
<dbReference type="InterPro" id="IPR037185">
    <property type="entry name" value="EmrE-like"/>
</dbReference>
<evidence type="ECO:0000259" key="7">
    <source>
        <dbReference type="Pfam" id="PF00892"/>
    </source>
</evidence>
<feature type="transmembrane region" description="Helical" evidence="6">
    <location>
        <begin position="96"/>
        <end position="113"/>
    </location>
</feature>
<name>A0A7V3RFP9_9BACT</name>
<organism evidence="8">
    <name type="scientific">Mesoaciditoga lauensis</name>
    <dbReference type="NCBI Taxonomy" id="1495039"/>
    <lineage>
        <taxon>Bacteria</taxon>
        <taxon>Thermotogati</taxon>
        <taxon>Thermotogota</taxon>
        <taxon>Thermotogae</taxon>
        <taxon>Mesoaciditogales</taxon>
        <taxon>Mesoaciditogaceae</taxon>
        <taxon>Mesoaciditoga</taxon>
    </lineage>
</organism>
<dbReference type="EMBL" id="DTPE01000242">
    <property type="protein sequence ID" value="HGE75702.1"/>
    <property type="molecule type" value="Genomic_DNA"/>
</dbReference>
<dbReference type="Pfam" id="PF00892">
    <property type="entry name" value="EamA"/>
    <property type="match status" value="2"/>
</dbReference>
<sequence length="302" mass="34069">MVVKNRAGIFLALLVIFFWGISFVAIKIVVDVIPPITMATLRFTISWLILWLFARITIKERKLPSKAKRLSILAGLWGITFYFIFENFGVNFTTPSQASLLISTVPIFTIIIADIVRRKSSSVRLYLMSFLSLVGVSIIIFSNGFDLRGDTLGDFLILGAAVTWGMYTLYVDKLSEYDNLLTTVEMTKWGLIFLIPFAAVEMIMERPDPLKFIKPDVVLWLLFLGILCSGFGYFIWNYSVRVLGSRTSSNFIYLIPVVSVISDSLILKNIPSIWLYIGGGITMIGVIFGEREGRKEEIKEPG</sequence>
<feature type="transmembrane region" description="Helical" evidence="6">
    <location>
        <begin position="217"/>
        <end position="238"/>
    </location>
</feature>
<feature type="transmembrane region" description="Helical" evidence="6">
    <location>
        <begin position="36"/>
        <end position="58"/>
    </location>
</feature>
<comment type="caution">
    <text evidence="8">The sequence shown here is derived from an EMBL/GenBank/DDBJ whole genome shotgun (WGS) entry which is preliminary data.</text>
</comment>
<accession>A0A7V3RFP9</accession>
<evidence type="ECO:0000256" key="2">
    <source>
        <dbReference type="ARBA" id="ARBA00022475"/>
    </source>
</evidence>
<keyword evidence="4 6" id="KW-1133">Transmembrane helix</keyword>
<feature type="transmembrane region" description="Helical" evidence="6">
    <location>
        <begin position="125"/>
        <end position="145"/>
    </location>
</feature>
<feature type="transmembrane region" description="Helical" evidence="6">
    <location>
        <begin position="189"/>
        <end position="205"/>
    </location>
</feature>
<feature type="transmembrane region" description="Helical" evidence="6">
    <location>
        <begin position="70"/>
        <end position="90"/>
    </location>
</feature>
<evidence type="ECO:0000256" key="5">
    <source>
        <dbReference type="ARBA" id="ARBA00023136"/>
    </source>
</evidence>
<feature type="domain" description="EamA" evidence="7">
    <location>
        <begin position="152"/>
        <end position="288"/>
    </location>
</feature>
<evidence type="ECO:0000256" key="3">
    <source>
        <dbReference type="ARBA" id="ARBA00022692"/>
    </source>
</evidence>
<evidence type="ECO:0000313" key="8">
    <source>
        <dbReference type="EMBL" id="HGE75702.1"/>
    </source>
</evidence>
<keyword evidence="2" id="KW-1003">Cell membrane</keyword>
<feature type="domain" description="EamA" evidence="7">
    <location>
        <begin position="7"/>
        <end position="140"/>
    </location>
</feature>
<evidence type="ECO:0000256" key="6">
    <source>
        <dbReference type="SAM" id="Phobius"/>
    </source>
</evidence>
<feature type="transmembrane region" description="Helical" evidence="6">
    <location>
        <begin position="250"/>
        <end position="267"/>
    </location>
</feature>
<dbReference type="InterPro" id="IPR000620">
    <property type="entry name" value="EamA_dom"/>
</dbReference>
<dbReference type="PANTHER" id="PTHR32322:SF18">
    <property type="entry name" value="S-ADENOSYLMETHIONINE_S-ADENOSYLHOMOCYSTEINE TRANSPORTER"/>
    <property type="match status" value="1"/>
</dbReference>
<gene>
    <name evidence="8" type="ORF">ENX73_06210</name>
</gene>
<evidence type="ECO:0000256" key="4">
    <source>
        <dbReference type="ARBA" id="ARBA00022989"/>
    </source>
</evidence>
<comment type="subcellular location">
    <subcellularLocation>
        <location evidence="1">Cell membrane</location>
        <topology evidence="1">Multi-pass membrane protein</topology>
    </subcellularLocation>
</comment>
<proteinExistence type="predicted"/>
<dbReference type="PANTHER" id="PTHR32322">
    <property type="entry name" value="INNER MEMBRANE TRANSPORTER"/>
    <property type="match status" value="1"/>
</dbReference>
<dbReference type="GO" id="GO:0005886">
    <property type="term" value="C:plasma membrane"/>
    <property type="evidence" value="ECO:0007669"/>
    <property type="project" value="UniProtKB-SubCell"/>
</dbReference>
<keyword evidence="5 6" id="KW-0472">Membrane</keyword>
<feature type="transmembrane region" description="Helical" evidence="6">
    <location>
        <begin position="151"/>
        <end position="169"/>
    </location>
</feature>
<dbReference type="AlphaFoldDB" id="A0A7V3RFP9"/>
<keyword evidence="3 6" id="KW-0812">Transmembrane</keyword>
<protein>
    <submittedName>
        <fullName evidence="8">DMT family transporter</fullName>
    </submittedName>
</protein>
<evidence type="ECO:0000256" key="1">
    <source>
        <dbReference type="ARBA" id="ARBA00004651"/>
    </source>
</evidence>
<feature type="transmembrane region" description="Helical" evidence="6">
    <location>
        <begin position="273"/>
        <end position="289"/>
    </location>
</feature>
<reference evidence="8" key="1">
    <citation type="journal article" date="2020" name="mSystems">
        <title>Genome- and Community-Level Interaction Insights into Carbon Utilization and Element Cycling Functions of Hydrothermarchaeota in Hydrothermal Sediment.</title>
        <authorList>
            <person name="Zhou Z."/>
            <person name="Liu Y."/>
            <person name="Xu W."/>
            <person name="Pan J."/>
            <person name="Luo Z.H."/>
            <person name="Li M."/>
        </authorList>
    </citation>
    <scope>NUCLEOTIDE SEQUENCE [LARGE SCALE GENOMIC DNA]</scope>
    <source>
        <strain evidence="8">SpSt-966</strain>
    </source>
</reference>